<feature type="compositionally biased region" description="Polar residues" evidence="1">
    <location>
        <begin position="390"/>
        <end position="405"/>
    </location>
</feature>
<protein>
    <recommendedName>
        <fullName evidence="5">Polysaccharide chain length determinant N-terminal domain-containing protein</fullName>
    </recommendedName>
</protein>
<feature type="transmembrane region" description="Helical" evidence="2">
    <location>
        <begin position="226"/>
        <end position="248"/>
    </location>
</feature>
<dbReference type="PANTHER" id="PTHR32309">
    <property type="entry name" value="TYROSINE-PROTEIN KINASE"/>
    <property type="match status" value="1"/>
</dbReference>
<evidence type="ECO:0008006" key="5">
    <source>
        <dbReference type="Google" id="ProtNLM"/>
    </source>
</evidence>
<proteinExistence type="predicted"/>
<organism evidence="3 4">
    <name type="scientific">Actinomadura barringtoniae</name>
    <dbReference type="NCBI Taxonomy" id="1427535"/>
    <lineage>
        <taxon>Bacteria</taxon>
        <taxon>Bacillati</taxon>
        <taxon>Actinomycetota</taxon>
        <taxon>Actinomycetes</taxon>
        <taxon>Streptosporangiales</taxon>
        <taxon>Thermomonosporaceae</taxon>
        <taxon>Actinomadura</taxon>
    </lineage>
</organism>
<dbReference type="AlphaFoldDB" id="A0A939P950"/>
<feature type="compositionally biased region" description="Low complexity" evidence="1">
    <location>
        <begin position="333"/>
        <end position="346"/>
    </location>
</feature>
<feature type="transmembrane region" description="Helical" evidence="2">
    <location>
        <begin position="14"/>
        <end position="33"/>
    </location>
</feature>
<keyword evidence="4" id="KW-1185">Reference proteome</keyword>
<reference evidence="3" key="1">
    <citation type="submission" date="2021-03" db="EMBL/GenBank/DDBJ databases">
        <authorList>
            <person name="Kanchanasin P."/>
            <person name="Saeng-In P."/>
            <person name="Phongsopitanun W."/>
            <person name="Yuki M."/>
            <person name="Kudo T."/>
            <person name="Ohkuma M."/>
            <person name="Tanasupawat S."/>
        </authorList>
    </citation>
    <scope>NUCLEOTIDE SEQUENCE</scope>
    <source>
        <strain evidence="3">GKU 128</strain>
    </source>
</reference>
<dbReference type="RefSeq" id="WP_208255898.1">
    <property type="nucleotide sequence ID" value="NZ_JAGEOJ010000005.1"/>
</dbReference>
<keyword evidence="2" id="KW-1133">Transmembrane helix</keyword>
<accession>A0A939P950</accession>
<keyword evidence="2" id="KW-0812">Transmembrane</keyword>
<dbReference type="PANTHER" id="PTHR32309:SF31">
    <property type="entry name" value="CAPSULAR EXOPOLYSACCHARIDE FAMILY"/>
    <property type="match status" value="1"/>
</dbReference>
<evidence type="ECO:0000256" key="2">
    <source>
        <dbReference type="SAM" id="Phobius"/>
    </source>
</evidence>
<sequence length="476" mass="49326">MEIDEVAARVVRSYWALLLVMTVLPMLLVGYVMSGQTPPYAGKSRLQATSKATDAAPGDAGVSIVVSQVKAFATSHNLLQNVLQAQHVDRNADKVAKQISVTGLGTSTVVELSVKDRDATVARKLTDAIGTAVVDEINESNQGSINSQLKDIDKRVRDLEKRLGPLAQKAGQVPVPDIAAGNERERVQAELTDLRDSRSELRTQLSAAGEASVVQPAVLAPRTNPVVMMAAIGGLVGLIAGILIAVVMEMVRPTIPGQGRVAKRLGVPLLGWVDRTDAELADLGRRIRLSAKRAGVTQVTLVNAGREPLPAELISKVAAAVYGDETKLVTARAGAAPGAPKKVAPKAARDDDDGSAAAGANGQVKAPGKDGGTPKDGGSTSVVRAGKGSSVMTKQSSGEVVSPTDVTQPVQPVMLRAQCHVHAFEDIDPGSDDEVGVVAVAGPVTLISDLESVQDLVTAAGWPLLGVAAASKKIKG</sequence>
<keyword evidence="2" id="KW-0472">Membrane</keyword>
<dbReference type="Proteomes" id="UP000669179">
    <property type="component" value="Unassembled WGS sequence"/>
</dbReference>
<dbReference type="EMBL" id="JAGEOJ010000005">
    <property type="protein sequence ID" value="MBO2448256.1"/>
    <property type="molecule type" value="Genomic_DNA"/>
</dbReference>
<feature type="region of interest" description="Disordered" evidence="1">
    <location>
        <begin position="333"/>
        <end position="405"/>
    </location>
</feature>
<comment type="caution">
    <text evidence="3">The sequence shown here is derived from an EMBL/GenBank/DDBJ whole genome shotgun (WGS) entry which is preliminary data.</text>
</comment>
<dbReference type="InterPro" id="IPR050445">
    <property type="entry name" value="Bact_polysacc_biosynth/exp"/>
</dbReference>
<evidence type="ECO:0000313" key="4">
    <source>
        <dbReference type="Proteomes" id="UP000669179"/>
    </source>
</evidence>
<gene>
    <name evidence="3" type="ORF">J4573_14220</name>
</gene>
<evidence type="ECO:0000256" key="1">
    <source>
        <dbReference type="SAM" id="MobiDB-lite"/>
    </source>
</evidence>
<evidence type="ECO:0000313" key="3">
    <source>
        <dbReference type="EMBL" id="MBO2448256.1"/>
    </source>
</evidence>
<name>A0A939P950_9ACTN</name>